<accession>A0A1E7Q914</accession>
<dbReference type="InterPro" id="IPR018640">
    <property type="entry name" value="DUF2063"/>
</dbReference>
<dbReference type="Gene3D" id="3.90.930.50">
    <property type="match status" value="1"/>
</dbReference>
<reference evidence="4" key="1">
    <citation type="submission" date="2016-09" db="EMBL/GenBank/DDBJ databases">
        <authorList>
            <person name="Wan X."/>
            <person name="Hou S."/>
        </authorList>
    </citation>
    <scope>NUCLEOTIDE SEQUENCE [LARGE SCALE GENOMIC DNA]</scope>
    <source>
        <strain evidence="4">KH87</strain>
    </source>
</reference>
<dbReference type="EMBL" id="MKEK01000001">
    <property type="protein sequence ID" value="OEY70543.1"/>
    <property type="molecule type" value="Genomic_DNA"/>
</dbReference>
<organism evidence="3 4">
    <name type="scientific">Rheinheimera salexigens</name>
    <dbReference type="NCBI Taxonomy" id="1628148"/>
    <lineage>
        <taxon>Bacteria</taxon>
        <taxon>Pseudomonadati</taxon>
        <taxon>Pseudomonadota</taxon>
        <taxon>Gammaproteobacteria</taxon>
        <taxon>Chromatiales</taxon>
        <taxon>Chromatiaceae</taxon>
        <taxon>Rheinheimera</taxon>
    </lineage>
</organism>
<sequence>MKFQQIQQQFMDHIQDPEHNAAPADIEDRRLAIYRELFFNNVVGFVSTGFPVLRSLYSEAEWHRLVRQFYAGYSCHSPYFLHIAEHFLQFIQQQYQLTDSDPIFMLELAHYEWSELYLATLQDSQQDDLAAIPLASAAVLTAPLQLSTLCLLLAYPYPVHQISQVFQPTAASENQFYLLYRNAQDEVKFMLINQLTALLLQQLQQTPGITANSLFLQLQPQVPQFSQQQFQQGASTILQQFASKGVIQAFQMG</sequence>
<evidence type="ECO:0000313" key="3">
    <source>
        <dbReference type="EMBL" id="OEY70543.1"/>
    </source>
</evidence>
<dbReference type="InterPro" id="IPR054098">
    <property type="entry name" value="NGO1945-like_C"/>
</dbReference>
<evidence type="ECO:0000259" key="2">
    <source>
        <dbReference type="Pfam" id="PF22106"/>
    </source>
</evidence>
<dbReference type="RefSeq" id="WP_070050097.1">
    <property type="nucleotide sequence ID" value="NZ_CBCSDO010000002.1"/>
</dbReference>
<gene>
    <name evidence="3" type="ORF">BI198_13955</name>
</gene>
<dbReference type="Gene3D" id="1.10.150.690">
    <property type="entry name" value="DUF2063"/>
    <property type="match status" value="1"/>
</dbReference>
<dbReference type="Pfam" id="PF09836">
    <property type="entry name" value="DUF2063"/>
    <property type="match status" value="1"/>
</dbReference>
<evidence type="ECO:0000313" key="4">
    <source>
        <dbReference type="Proteomes" id="UP000242258"/>
    </source>
</evidence>
<dbReference type="Pfam" id="PF22106">
    <property type="entry name" value="NGO1945_C"/>
    <property type="match status" value="1"/>
</dbReference>
<keyword evidence="4" id="KW-1185">Reference proteome</keyword>
<evidence type="ECO:0000259" key="1">
    <source>
        <dbReference type="Pfam" id="PF09836"/>
    </source>
</evidence>
<feature type="domain" description="NGO1945-like C-terminal" evidence="2">
    <location>
        <begin position="147"/>
        <end position="241"/>
    </location>
</feature>
<proteinExistence type="predicted"/>
<dbReference type="Proteomes" id="UP000242258">
    <property type="component" value="Unassembled WGS sequence"/>
</dbReference>
<dbReference type="STRING" id="1628148.BI198_13955"/>
<dbReference type="AlphaFoldDB" id="A0A1E7Q914"/>
<name>A0A1E7Q914_9GAMM</name>
<protein>
    <submittedName>
        <fullName evidence="3">DUF2063 domain-containing protein</fullName>
    </submittedName>
</protein>
<feature type="domain" description="Putative DNA-binding" evidence="1">
    <location>
        <begin position="5"/>
        <end position="91"/>
    </location>
</feature>
<dbReference type="InterPro" id="IPR044922">
    <property type="entry name" value="DUF2063_N_sf"/>
</dbReference>
<dbReference type="OrthoDB" id="4146344at2"/>
<comment type="caution">
    <text evidence="3">The sequence shown here is derived from an EMBL/GenBank/DDBJ whole genome shotgun (WGS) entry which is preliminary data.</text>
</comment>